<name>A0A9P1M4N9_9DINO</name>
<dbReference type="PROSITE" id="PS50200">
    <property type="entry name" value="RA"/>
    <property type="match status" value="1"/>
</dbReference>
<dbReference type="EMBL" id="CAMXCT010006842">
    <property type="protein sequence ID" value="CAI4020916.1"/>
    <property type="molecule type" value="Genomic_DNA"/>
</dbReference>
<reference evidence="3" key="2">
    <citation type="submission" date="2024-04" db="EMBL/GenBank/DDBJ databases">
        <authorList>
            <person name="Chen Y."/>
            <person name="Shah S."/>
            <person name="Dougan E. K."/>
            <person name="Thang M."/>
            <person name="Chan C."/>
        </authorList>
    </citation>
    <scope>NUCLEOTIDE SEQUENCE [LARGE SCALE GENOMIC DNA]</scope>
</reference>
<gene>
    <name evidence="2" type="ORF">C1SCF055_LOCUS45292</name>
</gene>
<dbReference type="SUPFAM" id="SSF50729">
    <property type="entry name" value="PH domain-like"/>
    <property type="match status" value="1"/>
</dbReference>
<evidence type="ECO:0000259" key="1">
    <source>
        <dbReference type="PROSITE" id="PS50200"/>
    </source>
</evidence>
<keyword evidence="5" id="KW-1185">Reference proteome</keyword>
<dbReference type="Proteomes" id="UP001152797">
    <property type="component" value="Unassembled WGS sequence"/>
</dbReference>
<dbReference type="EMBL" id="CAMXCT020006842">
    <property type="protein sequence ID" value="CAL1174291.1"/>
    <property type="molecule type" value="Genomic_DNA"/>
</dbReference>
<accession>A0A9P1M4N9</accession>
<dbReference type="AlphaFoldDB" id="A0A9P1M4N9"/>
<dbReference type="OrthoDB" id="436841at2759"/>
<protein>
    <submittedName>
        <fullName evidence="4">PH domain-containing protein</fullName>
    </submittedName>
</protein>
<dbReference type="SUPFAM" id="SSF54236">
    <property type="entry name" value="Ubiquitin-like"/>
    <property type="match status" value="1"/>
</dbReference>
<dbReference type="SMART" id="SM00314">
    <property type="entry name" value="RA"/>
    <property type="match status" value="1"/>
</dbReference>
<comment type="caution">
    <text evidence="2">The sequence shown here is derived from an EMBL/GenBank/DDBJ whole genome shotgun (WGS) entry which is preliminary data.</text>
</comment>
<dbReference type="EMBL" id="CAMXCT030006842">
    <property type="protein sequence ID" value="CAL4808228.1"/>
    <property type="molecule type" value="Genomic_DNA"/>
</dbReference>
<proteinExistence type="predicted"/>
<dbReference type="InterPro" id="IPR000159">
    <property type="entry name" value="RA_dom"/>
</dbReference>
<sequence>MSEQSVKPAGMLRVYFHDHTYKTLHLTQDSSVQEVIERLCHKIGADPTTYELLIIAPVGPLRERKLLLEDRPLRIQEKAGCTAYKFLFRQMQNSGKGKAPIMDESVDWPLPSVSEEGILERGELECLTESGWQMCSVVLDRDNLWHSDPEAVRGAGMVKLPLRCFKKVEAVEDEANCTLRIRSSDGESTWRARSTKHRNSWLKVLTTQLQALTEAELFFKAQNAIGDLEARRCDDDLARLETFDTVQGLLADPEARELFLWFLSQMAADSEDPAVAEADADFAESQLARFKEHPGIQNRLCRIAAGVGAVEQKGGRLCVQGCAGALPSKVCL</sequence>
<dbReference type="InterPro" id="IPR029071">
    <property type="entry name" value="Ubiquitin-like_domsf"/>
</dbReference>
<dbReference type="Pfam" id="PF00788">
    <property type="entry name" value="RA"/>
    <property type="match status" value="1"/>
</dbReference>
<evidence type="ECO:0000313" key="5">
    <source>
        <dbReference type="Proteomes" id="UP001152797"/>
    </source>
</evidence>
<evidence type="ECO:0000313" key="4">
    <source>
        <dbReference type="EMBL" id="CAL4808228.1"/>
    </source>
</evidence>
<reference evidence="2" key="1">
    <citation type="submission" date="2022-10" db="EMBL/GenBank/DDBJ databases">
        <authorList>
            <person name="Chen Y."/>
            <person name="Dougan E. K."/>
            <person name="Chan C."/>
            <person name="Rhodes N."/>
            <person name="Thang M."/>
        </authorList>
    </citation>
    <scope>NUCLEOTIDE SEQUENCE</scope>
</reference>
<organism evidence="2">
    <name type="scientific">Cladocopium goreaui</name>
    <dbReference type="NCBI Taxonomy" id="2562237"/>
    <lineage>
        <taxon>Eukaryota</taxon>
        <taxon>Sar</taxon>
        <taxon>Alveolata</taxon>
        <taxon>Dinophyceae</taxon>
        <taxon>Suessiales</taxon>
        <taxon>Symbiodiniaceae</taxon>
        <taxon>Cladocopium</taxon>
    </lineage>
</organism>
<feature type="domain" description="Ras-associating" evidence="1">
    <location>
        <begin position="8"/>
        <end position="93"/>
    </location>
</feature>
<evidence type="ECO:0000313" key="2">
    <source>
        <dbReference type="EMBL" id="CAI4020916.1"/>
    </source>
</evidence>
<dbReference type="GO" id="GO:0007165">
    <property type="term" value="P:signal transduction"/>
    <property type="evidence" value="ECO:0007669"/>
    <property type="project" value="InterPro"/>
</dbReference>
<evidence type="ECO:0000313" key="3">
    <source>
        <dbReference type="EMBL" id="CAL1174291.1"/>
    </source>
</evidence>
<dbReference type="Gene3D" id="3.10.20.90">
    <property type="entry name" value="Phosphatidylinositol 3-kinase Catalytic Subunit, Chain A, domain 1"/>
    <property type="match status" value="1"/>
</dbReference>